<gene>
    <name evidence="2" type="ORF">EVAR_47495_1</name>
</gene>
<sequence>MDCNTVRLGISFCCTTEPRSMSISPKLALLLNGSTFKTSMKCKVFEALSLVEVGGDRNSKGVITRRIRSVDAMSVSFKTEEVVERLRCIKAPEVHKVVVCEDRGSERLQQRINEDKKPKQIESLQRKLQVSRTHPCISRGTRKNRKKLARGKIPAGRNYTPSEEEETRSANRP</sequence>
<name>A0A4C1XV26_EUMVA</name>
<dbReference type="AlphaFoldDB" id="A0A4C1XV26"/>
<evidence type="ECO:0000313" key="2">
    <source>
        <dbReference type="EMBL" id="GBP65995.1"/>
    </source>
</evidence>
<organism evidence="2 3">
    <name type="scientific">Eumeta variegata</name>
    <name type="common">Bagworm moth</name>
    <name type="synonym">Eumeta japonica</name>
    <dbReference type="NCBI Taxonomy" id="151549"/>
    <lineage>
        <taxon>Eukaryota</taxon>
        <taxon>Metazoa</taxon>
        <taxon>Ecdysozoa</taxon>
        <taxon>Arthropoda</taxon>
        <taxon>Hexapoda</taxon>
        <taxon>Insecta</taxon>
        <taxon>Pterygota</taxon>
        <taxon>Neoptera</taxon>
        <taxon>Endopterygota</taxon>
        <taxon>Lepidoptera</taxon>
        <taxon>Glossata</taxon>
        <taxon>Ditrysia</taxon>
        <taxon>Tineoidea</taxon>
        <taxon>Psychidae</taxon>
        <taxon>Oiketicinae</taxon>
        <taxon>Eumeta</taxon>
    </lineage>
</organism>
<feature type="region of interest" description="Disordered" evidence="1">
    <location>
        <begin position="114"/>
        <end position="173"/>
    </location>
</feature>
<dbReference type="OrthoDB" id="411823at2759"/>
<feature type="compositionally biased region" description="Basic residues" evidence="1">
    <location>
        <begin position="140"/>
        <end position="150"/>
    </location>
</feature>
<keyword evidence="3" id="KW-1185">Reference proteome</keyword>
<protein>
    <submittedName>
        <fullName evidence="2">Uncharacterized protein</fullName>
    </submittedName>
</protein>
<feature type="compositionally biased region" description="Polar residues" evidence="1">
    <location>
        <begin position="122"/>
        <end position="132"/>
    </location>
</feature>
<dbReference type="Proteomes" id="UP000299102">
    <property type="component" value="Unassembled WGS sequence"/>
</dbReference>
<reference evidence="2 3" key="1">
    <citation type="journal article" date="2019" name="Commun. Biol.">
        <title>The bagworm genome reveals a unique fibroin gene that provides high tensile strength.</title>
        <authorList>
            <person name="Kono N."/>
            <person name="Nakamura H."/>
            <person name="Ohtoshi R."/>
            <person name="Tomita M."/>
            <person name="Numata K."/>
            <person name="Arakawa K."/>
        </authorList>
    </citation>
    <scope>NUCLEOTIDE SEQUENCE [LARGE SCALE GENOMIC DNA]</scope>
</reference>
<accession>A0A4C1XV26</accession>
<evidence type="ECO:0000256" key="1">
    <source>
        <dbReference type="SAM" id="MobiDB-lite"/>
    </source>
</evidence>
<comment type="caution">
    <text evidence="2">The sequence shown here is derived from an EMBL/GenBank/DDBJ whole genome shotgun (WGS) entry which is preliminary data.</text>
</comment>
<evidence type="ECO:0000313" key="3">
    <source>
        <dbReference type="Proteomes" id="UP000299102"/>
    </source>
</evidence>
<proteinExistence type="predicted"/>
<dbReference type="EMBL" id="BGZK01000945">
    <property type="protein sequence ID" value="GBP65995.1"/>
    <property type="molecule type" value="Genomic_DNA"/>
</dbReference>